<dbReference type="PROSITE" id="PS50048">
    <property type="entry name" value="ZN2_CY6_FUNGAL_2"/>
    <property type="match status" value="1"/>
</dbReference>
<gene>
    <name evidence="8" type="ORF">PV05_02258</name>
</gene>
<dbReference type="HOGENOM" id="CLU_022815_0_0_1"/>
<dbReference type="GO" id="GO:0003677">
    <property type="term" value="F:DNA binding"/>
    <property type="evidence" value="ECO:0007669"/>
    <property type="project" value="UniProtKB-KW"/>
</dbReference>
<evidence type="ECO:0000256" key="3">
    <source>
        <dbReference type="ARBA" id="ARBA00023015"/>
    </source>
</evidence>
<dbReference type="Pfam" id="PF04082">
    <property type="entry name" value="Fungal_trans"/>
    <property type="match status" value="1"/>
</dbReference>
<evidence type="ECO:0000313" key="8">
    <source>
        <dbReference type="EMBL" id="KIW57694.1"/>
    </source>
</evidence>
<dbReference type="EMBL" id="KN847318">
    <property type="protein sequence ID" value="KIW57694.1"/>
    <property type="molecule type" value="Genomic_DNA"/>
</dbReference>
<dbReference type="InterPro" id="IPR036864">
    <property type="entry name" value="Zn2-C6_fun-type_DNA-bd_sf"/>
</dbReference>
<organism evidence="8 9">
    <name type="scientific">Exophiala xenobiotica</name>
    <dbReference type="NCBI Taxonomy" id="348802"/>
    <lineage>
        <taxon>Eukaryota</taxon>
        <taxon>Fungi</taxon>
        <taxon>Dikarya</taxon>
        <taxon>Ascomycota</taxon>
        <taxon>Pezizomycotina</taxon>
        <taxon>Eurotiomycetes</taxon>
        <taxon>Chaetothyriomycetidae</taxon>
        <taxon>Chaetothyriales</taxon>
        <taxon>Herpotrichiellaceae</taxon>
        <taxon>Exophiala</taxon>
    </lineage>
</organism>
<dbReference type="OrthoDB" id="6486656at2759"/>
<dbReference type="RefSeq" id="XP_013318278.1">
    <property type="nucleotide sequence ID" value="XM_013462824.1"/>
</dbReference>
<dbReference type="Pfam" id="PF00172">
    <property type="entry name" value="Zn_clus"/>
    <property type="match status" value="1"/>
</dbReference>
<keyword evidence="5" id="KW-0804">Transcription</keyword>
<dbReference type="SUPFAM" id="SSF57701">
    <property type="entry name" value="Zn2/Cys6 DNA-binding domain"/>
    <property type="match status" value="1"/>
</dbReference>
<dbReference type="GO" id="GO:0005634">
    <property type="term" value="C:nucleus"/>
    <property type="evidence" value="ECO:0007669"/>
    <property type="project" value="UniProtKB-SubCell"/>
</dbReference>
<keyword evidence="2" id="KW-0479">Metal-binding</keyword>
<dbReference type="GO" id="GO:0000981">
    <property type="term" value="F:DNA-binding transcription factor activity, RNA polymerase II-specific"/>
    <property type="evidence" value="ECO:0007669"/>
    <property type="project" value="InterPro"/>
</dbReference>
<protein>
    <recommendedName>
        <fullName evidence="7">Zn(2)-C6 fungal-type domain-containing protein</fullName>
    </recommendedName>
</protein>
<dbReference type="PANTHER" id="PTHR31001:SF89">
    <property type="entry name" value="ZN(2)-C6 FUNGAL-TYPE DOMAIN-CONTAINING PROTEIN"/>
    <property type="match status" value="1"/>
</dbReference>
<dbReference type="AlphaFoldDB" id="A0A0D2FC88"/>
<keyword evidence="3" id="KW-0805">Transcription regulation</keyword>
<evidence type="ECO:0000256" key="1">
    <source>
        <dbReference type="ARBA" id="ARBA00004123"/>
    </source>
</evidence>
<dbReference type="CDD" id="cd00067">
    <property type="entry name" value="GAL4"/>
    <property type="match status" value="1"/>
</dbReference>
<evidence type="ECO:0000256" key="5">
    <source>
        <dbReference type="ARBA" id="ARBA00023163"/>
    </source>
</evidence>
<dbReference type="SMART" id="SM00906">
    <property type="entry name" value="Fungal_trans"/>
    <property type="match status" value="1"/>
</dbReference>
<reference evidence="8 9" key="1">
    <citation type="submission" date="2015-01" db="EMBL/GenBank/DDBJ databases">
        <title>The Genome Sequence of Exophiala xenobiotica CBS118157.</title>
        <authorList>
            <consortium name="The Broad Institute Genomics Platform"/>
            <person name="Cuomo C."/>
            <person name="de Hoog S."/>
            <person name="Gorbushina A."/>
            <person name="Stielow B."/>
            <person name="Teixiera M."/>
            <person name="Abouelleil A."/>
            <person name="Chapman S.B."/>
            <person name="Priest M."/>
            <person name="Young S.K."/>
            <person name="Wortman J."/>
            <person name="Nusbaum C."/>
            <person name="Birren B."/>
        </authorList>
    </citation>
    <scope>NUCLEOTIDE SEQUENCE [LARGE SCALE GENOMIC DNA]</scope>
    <source>
        <strain evidence="8 9">CBS 118157</strain>
    </source>
</reference>
<sequence>MGANNKILSCRPCRERKVRCDRMTPCKSCVRHGCETRCQPYQPACWTYQDKLPITRANKSVRRAQSISTAIDTCTGRPTTTQLLASVSSLSTYHSVPSNANSEQRQCNLDTNPQQRYITSNSTGDGVSSNYDPAALSVEALRTHNDLRCLYEDEGSQAAITAPSFSGSGVTLSTSEKTNWQLYLASCLPPRSQCDLFVAYFFESTNWIYQAIHAPSFRQKYEIFWRTPVKDIDLVWLALLYVMISLTALYIDPRTCESVGFDASNVRDSGHLWFRLSRQALHAGEYESRPCLTQLQVFIESQLYWYATKAVESLNSALGQAIRCAQAIGLDKDRTPAADLASELRHRIWWDLCCSDTFQSLCLDRQTLVQAHLSDVPMPQNCDDSDITQSTINPRPIEDPTVMSMHVLRAHLFKTFNKLYADNGAALASYEEVSSIDGNIIAIVNQFPWYFKSAPGNAIVSPTLPPAYDYIQWQHHLIHNSICVQRIRMYRPFLRTSYHNACWSKCIEAVEEAFAVYHAIRAANPARFQRSQRMLAQSYQIFCSAVSIAVFLLVERPVVPSRMQSDIEVVIQDLQKLVQNHSSTPMAVAGRDVLTKILHAYNNGDGLQAHHNAQDGAPSSNWHSLIPEIYAYMGGKRKTKTYLERCAVSHIVNQESSITAAQASPVTHSQAGTTATPPDVVQATQGSIDMIYPTSADATISNDPVPSFGFDLHFDVLNWGAEDFPFLQ</sequence>
<evidence type="ECO:0000256" key="6">
    <source>
        <dbReference type="ARBA" id="ARBA00023242"/>
    </source>
</evidence>
<dbReference type="GeneID" id="25324166"/>
<dbReference type="CDD" id="cd12148">
    <property type="entry name" value="fungal_TF_MHR"/>
    <property type="match status" value="1"/>
</dbReference>
<evidence type="ECO:0000256" key="2">
    <source>
        <dbReference type="ARBA" id="ARBA00022723"/>
    </source>
</evidence>
<proteinExistence type="predicted"/>
<evidence type="ECO:0000256" key="4">
    <source>
        <dbReference type="ARBA" id="ARBA00023125"/>
    </source>
</evidence>
<dbReference type="Gene3D" id="4.10.240.10">
    <property type="entry name" value="Zn(2)-C6 fungal-type DNA-binding domain"/>
    <property type="match status" value="1"/>
</dbReference>
<dbReference type="Proteomes" id="UP000054342">
    <property type="component" value="Unassembled WGS sequence"/>
</dbReference>
<dbReference type="STRING" id="348802.A0A0D2FC88"/>
<dbReference type="InterPro" id="IPR050613">
    <property type="entry name" value="Sec_Metabolite_Reg"/>
</dbReference>
<dbReference type="InterPro" id="IPR001138">
    <property type="entry name" value="Zn2Cys6_DnaBD"/>
</dbReference>
<keyword evidence="6" id="KW-0539">Nucleus</keyword>
<dbReference type="PANTHER" id="PTHR31001">
    <property type="entry name" value="UNCHARACTERIZED TRANSCRIPTIONAL REGULATORY PROTEIN"/>
    <property type="match status" value="1"/>
</dbReference>
<evidence type="ECO:0000259" key="7">
    <source>
        <dbReference type="PROSITE" id="PS50048"/>
    </source>
</evidence>
<accession>A0A0D2FC88</accession>
<dbReference type="PROSITE" id="PS00463">
    <property type="entry name" value="ZN2_CY6_FUNGAL_1"/>
    <property type="match status" value="1"/>
</dbReference>
<comment type="subcellular location">
    <subcellularLocation>
        <location evidence="1">Nucleus</location>
    </subcellularLocation>
</comment>
<feature type="domain" description="Zn(2)-C6 fungal-type" evidence="7">
    <location>
        <begin position="9"/>
        <end position="38"/>
    </location>
</feature>
<dbReference type="GO" id="GO:0008270">
    <property type="term" value="F:zinc ion binding"/>
    <property type="evidence" value="ECO:0007669"/>
    <property type="project" value="InterPro"/>
</dbReference>
<name>A0A0D2FC88_9EURO</name>
<keyword evidence="9" id="KW-1185">Reference proteome</keyword>
<keyword evidence="4" id="KW-0238">DNA-binding</keyword>
<dbReference type="GO" id="GO:0006351">
    <property type="term" value="P:DNA-templated transcription"/>
    <property type="evidence" value="ECO:0007669"/>
    <property type="project" value="InterPro"/>
</dbReference>
<evidence type="ECO:0000313" key="9">
    <source>
        <dbReference type="Proteomes" id="UP000054342"/>
    </source>
</evidence>
<dbReference type="InterPro" id="IPR007219">
    <property type="entry name" value="XnlR_reg_dom"/>
</dbReference>